<dbReference type="SUPFAM" id="SSF49899">
    <property type="entry name" value="Concanavalin A-like lectins/glucanases"/>
    <property type="match status" value="1"/>
</dbReference>
<dbReference type="PANTHER" id="PTHR46399">
    <property type="entry name" value="B30.2/SPRY DOMAIN-CONTAINING PROTEIN"/>
    <property type="match status" value="1"/>
</dbReference>
<keyword evidence="1" id="KW-0813">Transport</keyword>
<accession>A0A8S3F520</accession>
<dbReference type="Gene3D" id="6.20.350.10">
    <property type="match status" value="1"/>
</dbReference>
<feature type="domain" description="B30.2/SPRY" evidence="3">
    <location>
        <begin position="98"/>
        <end position="303"/>
    </location>
</feature>
<evidence type="ECO:0000313" key="5">
    <source>
        <dbReference type="EMBL" id="CAF5103619.1"/>
    </source>
</evidence>
<dbReference type="Gene3D" id="2.60.120.920">
    <property type="match status" value="1"/>
</dbReference>
<dbReference type="Pfam" id="PF02026">
    <property type="entry name" value="RyR"/>
    <property type="match status" value="1"/>
</dbReference>
<sequence length="322" mass="36381">DKQHNVTTTIENLKSLLAFGYHIGMEVKTDDRRLKYIKLSAAYAQSNGYRPQPLDLSNVVLSTKMDELVELLAENTHNVWAAGRIKDGFTYGVSDNPHNKRSPYLLPYSIIDDSIKKINRDTAGEIVKTLLAVGYTIDAPTGDIEDLNRRNKDVKPTEPMSTYRTYRAEQTFAVTRGKWYYEVELLTPGRMLIGWAHASKLSSFYPLGSDSYGYAFDGLNARRFHHNSFDRFGKQWTKNDVVGCMIDLHDKTISFSLNGELMLDNFGSETAFDGLEMDDAGFVPAITSFSGQKARLNFGQDFNTLKYFTSCGLQEGYEPFCV</sequence>
<protein>
    <recommendedName>
        <fullName evidence="3">B30.2/SPRY domain-containing protein</fullName>
    </recommendedName>
</protein>
<name>A0A8S3F520_9BILA</name>
<dbReference type="GO" id="GO:0014808">
    <property type="term" value="P:release of sequestered calcium ion into cytosol by sarcoplasmic reticulum"/>
    <property type="evidence" value="ECO:0007669"/>
    <property type="project" value="TreeGrafter"/>
</dbReference>
<dbReference type="EMBL" id="CAJOBJ010256488">
    <property type="protein sequence ID" value="CAF5103619.1"/>
    <property type="molecule type" value="Genomic_DNA"/>
</dbReference>
<dbReference type="GO" id="GO:0034704">
    <property type="term" value="C:calcium channel complex"/>
    <property type="evidence" value="ECO:0007669"/>
    <property type="project" value="TreeGrafter"/>
</dbReference>
<evidence type="ECO:0000313" key="6">
    <source>
        <dbReference type="Proteomes" id="UP000681720"/>
    </source>
</evidence>
<dbReference type="InterPro" id="IPR001870">
    <property type="entry name" value="B30.2/SPRY"/>
</dbReference>
<dbReference type="GO" id="GO:0033017">
    <property type="term" value="C:sarcoplasmic reticulum membrane"/>
    <property type="evidence" value="ECO:0007669"/>
    <property type="project" value="TreeGrafter"/>
</dbReference>
<dbReference type="InterPro" id="IPR013320">
    <property type="entry name" value="ConA-like_dom_sf"/>
</dbReference>
<dbReference type="Proteomes" id="UP000681967">
    <property type="component" value="Unassembled WGS sequence"/>
</dbReference>
<evidence type="ECO:0000256" key="1">
    <source>
        <dbReference type="ARBA" id="ARBA00022568"/>
    </source>
</evidence>
<evidence type="ECO:0000313" key="4">
    <source>
        <dbReference type="EMBL" id="CAF5037926.1"/>
    </source>
</evidence>
<keyword evidence="1" id="KW-0106">Calcium</keyword>
<dbReference type="GO" id="GO:0042383">
    <property type="term" value="C:sarcolemma"/>
    <property type="evidence" value="ECO:0007669"/>
    <property type="project" value="TreeGrafter"/>
</dbReference>
<dbReference type="Pfam" id="PF00622">
    <property type="entry name" value="SPRY"/>
    <property type="match status" value="1"/>
</dbReference>
<dbReference type="InterPro" id="IPR003877">
    <property type="entry name" value="SPRY_dom"/>
</dbReference>
<dbReference type="InterPro" id="IPR015925">
    <property type="entry name" value="Ryanodine_IP3_receptor"/>
</dbReference>
<keyword evidence="1" id="KW-0406">Ion transport</keyword>
<dbReference type="Proteomes" id="UP000681720">
    <property type="component" value="Unassembled WGS sequence"/>
</dbReference>
<feature type="non-terminal residue" evidence="5">
    <location>
        <position position="1"/>
    </location>
</feature>
<proteinExistence type="predicted"/>
<evidence type="ECO:0000256" key="2">
    <source>
        <dbReference type="ARBA" id="ARBA00022673"/>
    </source>
</evidence>
<dbReference type="GO" id="GO:0006941">
    <property type="term" value="P:striated muscle contraction"/>
    <property type="evidence" value="ECO:0007669"/>
    <property type="project" value="TreeGrafter"/>
</dbReference>
<dbReference type="AlphaFoldDB" id="A0A8S3F520"/>
<dbReference type="GO" id="GO:0005219">
    <property type="term" value="F:ryanodine-sensitive calcium-release channel activity"/>
    <property type="evidence" value="ECO:0007669"/>
    <property type="project" value="TreeGrafter"/>
</dbReference>
<reference evidence="5" key="1">
    <citation type="submission" date="2021-02" db="EMBL/GenBank/DDBJ databases">
        <authorList>
            <person name="Nowell W R."/>
        </authorList>
    </citation>
    <scope>NUCLEOTIDE SEQUENCE</scope>
</reference>
<dbReference type="PANTHER" id="PTHR46399:SF8">
    <property type="entry name" value="B30.2_SPRY DOMAIN-CONTAINING PROTEIN"/>
    <property type="match status" value="1"/>
</dbReference>
<gene>
    <name evidence="4" type="ORF">BYL167_LOCUS56601</name>
    <name evidence="5" type="ORF">GIL414_LOCUS62866</name>
</gene>
<dbReference type="GO" id="GO:0005790">
    <property type="term" value="C:smooth endoplasmic reticulum"/>
    <property type="evidence" value="ECO:0007669"/>
    <property type="project" value="TreeGrafter"/>
</dbReference>
<dbReference type="PROSITE" id="PS50188">
    <property type="entry name" value="B302_SPRY"/>
    <property type="match status" value="1"/>
</dbReference>
<dbReference type="InterPro" id="IPR043136">
    <property type="entry name" value="B30.2/SPRY_sf"/>
</dbReference>
<dbReference type="InterPro" id="IPR003032">
    <property type="entry name" value="Ryanodine_rcpt"/>
</dbReference>
<dbReference type="GO" id="GO:0030018">
    <property type="term" value="C:Z disc"/>
    <property type="evidence" value="ECO:0007669"/>
    <property type="project" value="TreeGrafter"/>
</dbReference>
<keyword evidence="1" id="KW-0109">Calcium transport</keyword>
<evidence type="ECO:0000259" key="3">
    <source>
        <dbReference type="PROSITE" id="PS50188"/>
    </source>
</evidence>
<dbReference type="EMBL" id="CAJOBH010223346">
    <property type="protein sequence ID" value="CAF5037926.1"/>
    <property type="molecule type" value="Genomic_DNA"/>
</dbReference>
<dbReference type="SMART" id="SM00449">
    <property type="entry name" value="SPRY"/>
    <property type="match status" value="1"/>
</dbReference>
<keyword evidence="2" id="KW-0407">Ion channel</keyword>
<keyword evidence="2" id="KW-0107">Calcium channel</keyword>
<organism evidence="5 6">
    <name type="scientific">Rotaria magnacalcarata</name>
    <dbReference type="NCBI Taxonomy" id="392030"/>
    <lineage>
        <taxon>Eukaryota</taxon>
        <taxon>Metazoa</taxon>
        <taxon>Spiralia</taxon>
        <taxon>Gnathifera</taxon>
        <taxon>Rotifera</taxon>
        <taxon>Eurotatoria</taxon>
        <taxon>Bdelloidea</taxon>
        <taxon>Philodinida</taxon>
        <taxon>Philodinidae</taxon>
        <taxon>Rotaria</taxon>
    </lineage>
</organism>
<comment type="caution">
    <text evidence="5">The sequence shown here is derived from an EMBL/GenBank/DDBJ whole genome shotgun (WGS) entry which is preliminary data.</text>
</comment>